<dbReference type="AlphaFoldDB" id="A0A8C8F2E1"/>
<reference evidence="1" key="3">
    <citation type="submission" date="2025-09" db="UniProtKB">
        <authorList>
            <consortium name="Ensembl"/>
        </authorList>
    </citation>
    <scope>IDENTIFICATION</scope>
</reference>
<name>A0A8C8F2E1_ONCTS</name>
<sequence>MKMGQKWMQTLVSLFFCQGNSLTEKRDRDNAGMEYIATGDQINKDILILKAFKKARDSVVYSCASINSNAQVFGELSMLTHLTPLKTNTTTPPMTTGIEVTRSTTSCICLHPLIPSCIYETPTYSIYTHTKHPLTVYTLT</sequence>
<dbReference type="Proteomes" id="UP000694402">
    <property type="component" value="Unassembled WGS sequence"/>
</dbReference>
<evidence type="ECO:0000313" key="2">
    <source>
        <dbReference type="Proteomes" id="UP000694402"/>
    </source>
</evidence>
<reference evidence="2" key="1">
    <citation type="journal article" date="2018" name="PLoS ONE">
        <title>Chinook salmon (Oncorhynchus tshawytscha) genome and transcriptome.</title>
        <authorList>
            <person name="Christensen K.A."/>
            <person name="Leong J.S."/>
            <person name="Sakhrani D."/>
            <person name="Biagi C.A."/>
            <person name="Minkley D.R."/>
            <person name="Withler R.E."/>
            <person name="Rondeau E.B."/>
            <person name="Koop B.F."/>
            <person name="Devlin R.H."/>
        </authorList>
    </citation>
    <scope>NUCLEOTIDE SEQUENCE [LARGE SCALE GENOMIC DNA]</scope>
</reference>
<protein>
    <submittedName>
        <fullName evidence="1">Uncharacterized protein</fullName>
    </submittedName>
</protein>
<proteinExistence type="predicted"/>
<dbReference type="Ensembl" id="ENSOTST00005127738.1">
    <property type="protein sequence ID" value="ENSOTSP00005153186.1"/>
    <property type="gene ID" value="ENSOTSG00005071107.1"/>
</dbReference>
<organism evidence="1 2">
    <name type="scientific">Oncorhynchus tshawytscha</name>
    <name type="common">Chinook salmon</name>
    <name type="synonym">Salmo tshawytscha</name>
    <dbReference type="NCBI Taxonomy" id="74940"/>
    <lineage>
        <taxon>Eukaryota</taxon>
        <taxon>Metazoa</taxon>
        <taxon>Chordata</taxon>
        <taxon>Craniata</taxon>
        <taxon>Vertebrata</taxon>
        <taxon>Euteleostomi</taxon>
        <taxon>Actinopterygii</taxon>
        <taxon>Neopterygii</taxon>
        <taxon>Teleostei</taxon>
        <taxon>Protacanthopterygii</taxon>
        <taxon>Salmoniformes</taxon>
        <taxon>Salmonidae</taxon>
        <taxon>Salmoninae</taxon>
        <taxon>Oncorhynchus</taxon>
    </lineage>
</organism>
<keyword evidence="2" id="KW-1185">Reference proteome</keyword>
<dbReference type="GeneTree" id="ENSGT01000000220377"/>
<accession>A0A8C8F2E1</accession>
<evidence type="ECO:0000313" key="1">
    <source>
        <dbReference type="Ensembl" id="ENSOTSP00005153186.1"/>
    </source>
</evidence>
<reference evidence="1" key="2">
    <citation type="submission" date="2025-08" db="UniProtKB">
        <authorList>
            <consortium name="Ensembl"/>
        </authorList>
    </citation>
    <scope>IDENTIFICATION</scope>
</reference>